<evidence type="ECO:0000256" key="1">
    <source>
        <dbReference type="ARBA" id="ARBA00004651"/>
    </source>
</evidence>
<keyword evidence="3 7" id="KW-0812">Transmembrane</keyword>
<dbReference type="Pfam" id="PF13515">
    <property type="entry name" value="FUSC_2"/>
    <property type="match status" value="1"/>
</dbReference>
<sequence>MQQLSNTTRMGIQAAAAVAIAEFISYLFHMERGYWTVLTAMALITQTWGESLKRSFERVAMTVLGGAAGTLLYLILPQNQFIILGALLLFVFFAVYLLQIYNILGVFAMTGFVVFLFAMAGAWTFELLWARIVDTAIGALIALAVGRFFLPVRTDVAALFAGHFDKIDASLQLAFDNKQTNQIITSQQLFYDFQQIRKNSLAISYEILFHRMSRKNFYFLITQTAFCTQYAISLMDAYGWLASDLTKEDMDKVKKALDATRHNLQCLKQRLLNQDAPAMLPAINLTDEMVRAINKEPERFATLDTEVLGFYNIMYFFGRFNTRLNDIYFLLEKILA</sequence>
<proteinExistence type="inferred from homology"/>
<evidence type="ECO:0000256" key="5">
    <source>
        <dbReference type="ARBA" id="ARBA00023136"/>
    </source>
</evidence>
<feature type="transmembrane region" description="Helical" evidence="7">
    <location>
        <begin position="12"/>
        <end position="28"/>
    </location>
</feature>
<evidence type="ECO:0000313" key="10">
    <source>
        <dbReference type="Proteomes" id="UP001595758"/>
    </source>
</evidence>
<feature type="transmembrane region" description="Helical" evidence="7">
    <location>
        <begin position="103"/>
        <end position="123"/>
    </location>
</feature>
<evidence type="ECO:0000256" key="7">
    <source>
        <dbReference type="SAM" id="Phobius"/>
    </source>
</evidence>
<dbReference type="Proteomes" id="UP001595758">
    <property type="component" value="Unassembled WGS sequence"/>
</dbReference>
<keyword evidence="4 7" id="KW-1133">Transmembrane helix</keyword>
<reference evidence="10" key="1">
    <citation type="journal article" date="2019" name="Int. J. Syst. Evol. Microbiol.">
        <title>The Global Catalogue of Microorganisms (GCM) 10K type strain sequencing project: providing services to taxonomists for standard genome sequencing and annotation.</title>
        <authorList>
            <consortium name="The Broad Institute Genomics Platform"/>
            <consortium name="The Broad Institute Genome Sequencing Center for Infectious Disease"/>
            <person name="Wu L."/>
            <person name="Ma J."/>
        </authorList>
    </citation>
    <scope>NUCLEOTIDE SEQUENCE [LARGE SCALE GENOMIC DNA]</scope>
    <source>
        <strain evidence="10">CCUG 59858</strain>
    </source>
</reference>
<feature type="transmembrane region" description="Helical" evidence="7">
    <location>
        <begin position="59"/>
        <end position="75"/>
    </location>
</feature>
<dbReference type="PANTHER" id="PTHR30509">
    <property type="entry name" value="P-HYDROXYBENZOIC ACID EFFLUX PUMP SUBUNIT-RELATED"/>
    <property type="match status" value="1"/>
</dbReference>
<comment type="similarity">
    <text evidence="6">Belongs to the YccS/YhfK family.</text>
</comment>
<keyword evidence="10" id="KW-1185">Reference proteome</keyword>
<keyword evidence="2" id="KW-1003">Cell membrane</keyword>
<name>A0ABV8CCJ6_9GAMM</name>
<evidence type="ECO:0000259" key="8">
    <source>
        <dbReference type="Pfam" id="PF13515"/>
    </source>
</evidence>
<feature type="transmembrane region" description="Helical" evidence="7">
    <location>
        <begin position="129"/>
        <end position="150"/>
    </location>
</feature>
<protein>
    <submittedName>
        <fullName evidence="9">FUSC family protein</fullName>
    </submittedName>
</protein>
<gene>
    <name evidence="9" type="ORF">ACFORL_02890</name>
</gene>
<accession>A0ABV8CCJ6</accession>
<dbReference type="PANTHER" id="PTHR30509:SF9">
    <property type="entry name" value="MULTIDRUG RESISTANCE PROTEIN MDTO"/>
    <property type="match status" value="1"/>
</dbReference>
<comment type="caution">
    <text evidence="9">The sequence shown here is derived from an EMBL/GenBank/DDBJ whole genome shotgun (WGS) entry which is preliminary data.</text>
</comment>
<evidence type="ECO:0000256" key="4">
    <source>
        <dbReference type="ARBA" id="ARBA00022989"/>
    </source>
</evidence>
<keyword evidence="5 7" id="KW-0472">Membrane</keyword>
<feature type="domain" description="Integral membrane bound transporter" evidence="8">
    <location>
        <begin position="21"/>
        <end position="145"/>
    </location>
</feature>
<evidence type="ECO:0000256" key="6">
    <source>
        <dbReference type="ARBA" id="ARBA00043993"/>
    </source>
</evidence>
<evidence type="ECO:0000313" key="9">
    <source>
        <dbReference type="EMBL" id="MFC3908029.1"/>
    </source>
</evidence>
<dbReference type="EMBL" id="JBHSAB010000002">
    <property type="protein sequence ID" value="MFC3908029.1"/>
    <property type="molecule type" value="Genomic_DNA"/>
</dbReference>
<comment type="subcellular location">
    <subcellularLocation>
        <location evidence="1">Cell membrane</location>
        <topology evidence="1">Multi-pass membrane protein</topology>
    </subcellularLocation>
</comment>
<evidence type="ECO:0000256" key="2">
    <source>
        <dbReference type="ARBA" id="ARBA00022475"/>
    </source>
</evidence>
<dbReference type="RefSeq" id="WP_382340941.1">
    <property type="nucleotide sequence ID" value="NZ_JBHSAB010000002.1"/>
</dbReference>
<feature type="transmembrane region" description="Helical" evidence="7">
    <location>
        <begin position="81"/>
        <end position="98"/>
    </location>
</feature>
<dbReference type="InterPro" id="IPR049453">
    <property type="entry name" value="Memb_transporter_dom"/>
</dbReference>
<evidence type="ECO:0000256" key="3">
    <source>
        <dbReference type="ARBA" id="ARBA00022692"/>
    </source>
</evidence>
<organism evidence="9 10">
    <name type="scientific">Legionella dresdenensis</name>
    <dbReference type="NCBI Taxonomy" id="450200"/>
    <lineage>
        <taxon>Bacteria</taxon>
        <taxon>Pseudomonadati</taxon>
        <taxon>Pseudomonadota</taxon>
        <taxon>Gammaproteobacteria</taxon>
        <taxon>Legionellales</taxon>
        <taxon>Legionellaceae</taxon>
        <taxon>Legionella</taxon>
    </lineage>
</organism>